<keyword evidence="2" id="KW-0963">Cytoplasm</keyword>
<comment type="subunit">
    <text evidence="2">Homodimer.</text>
</comment>
<dbReference type="Gene3D" id="3.30.1310.10">
    <property type="entry name" value="Nucleoid-associated protein YbaB-like domain"/>
    <property type="match status" value="1"/>
</dbReference>
<dbReference type="PATRIC" id="fig|1191523.3.peg.2843"/>
<keyword evidence="1 2" id="KW-0238">DNA-binding</keyword>
<evidence type="ECO:0000313" key="4">
    <source>
        <dbReference type="Proteomes" id="UP000009011"/>
    </source>
</evidence>
<gene>
    <name evidence="3" type="ordered locus">MROS_2706</name>
</gene>
<dbReference type="GO" id="GO:0003677">
    <property type="term" value="F:DNA binding"/>
    <property type="evidence" value="ECO:0007669"/>
    <property type="project" value="UniProtKB-UniRule"/>
</dbReference>
<dbReference type="STRING" id="1191523.MROS_2706"/>
<dbReference type="NCBIfam" id="TIGR00103">
    <property type="entry name" value="DNA_YbaB_EbfC"/>
    <property type="match status" value="1"/>
</dbReference>
<evidence type="ECO:0000313" key="3">
    <source>
        <dbReference type="EMBL" id="AFN75936.1"/>
    </source>
</evidence>
<dbReference type="GO" id="GO:0005829">
    <property type="term" value="C:cytosol"/>
    <property type="evidence" value="ECO:0007669"/>
    <property type="project" value="TreeGrafter"/>
</dbReference>
<dbReference type="RefSeq" id="WP_014857366.1">
    <property type="nucleotide sequence ID" value="NC_018178.1"/>
</dbReference>
<dbReference type="KEGG" id="mro:MROS_2706"/>
<dbReference type="PANTHER" id="PTHR33449">
    <property type="entry name" value="NUCLEOID-ASSOCIATED PROTEIN YBAB"/>
    <property type="match status" value="1"/>
</dbReference>
<comment type="subcellular location">
    <subcellularLocation>
        <location evidence="2">Cytoplasm</location>
        <location evidence="2">Nucleoid</location>
    </subcellularLocation>
</comment>
<dbReference type="eggNOG" id="COG0718">
    <property type="taxonomic scope" value="Bacteria"/>
</dbReference>
<evidence type="ECO:0000256" key="2">
    <source>
        <dbReference type="HAMAP-Rule" id="MF_00274"/>
    </source>
</evidence>
<dbReference type="HOGENOM" id="CLU_140930_3_0_10"/>
<proteinExistence type="inferred from homology"/>
<reference evidence="3 4" key="1">
    <citation type="journal article" date="2013" name="PLoS ONE">
        <title>Genomic analysis of Melioribacter roseus, facultatively anaerobic organotrophic bacterium representing a novel deep lineage within Bacteriodetes/Chlorobi group.</title>
        <authorList>
            <person name="Kadnikov V.V."/>
            <person name="Mardanov A.V."/>
            <person name="Podosokorskaya O.A."/>
            <person name="Gavrilov S.N."/>
            <person name="Kublanov I.V."/>
            <person name="Beletsky A.V."/>
            <person name="Bonch-Osmolovskaya E.A."/>
            <person name="Ravin N.V."/>
        </authorList>
    </citation>
    <scope>NUCLEOTIDE SEQUENCE [LARGE SCALE GENOMIC DNA]</scope>
    <source>
        <strain evidence="4">JCM 17771 / P3M-2</strain>
    </source>
</reference>
<dbReference type="Proteomes" id="UP000009011">
    <property type="component" value="Chromosome"/>
</dbReference>
<evidence type="ECO:0000256" key="1">
    <source>
        <dbReference type="ARBA" id="ARBA00023125"/>
    </source>
</evidence>
<dbReference type="InterPro" id="IPR004401">
    <property type="entry name" value="YbaB/EbfC"/>
</dbReference>
<name>I7A7U9_MELRP</name>
<comment type="function">
    <text evidence="2">Binds to DNA and alters its conformation. May be involved in regulation of gene expression, nucleoid organization and DNA protection.</text>
</comment>
<dbReference type="PIRSF" id="PIRSF004555">
    <property type="entry name" value="UCP004555"/>
    <property type="match status" value="1"/>
</dbReference>
<dbReference type="Pfam" id="PF02575">
    <property type="entry name" value="YbaB_DNA_bd"/>
    <property type="match status" value="1"/>
</dbReference>
<dbReference type="PANTHER" id="PTHR33449:SF1">
    <property type="entry name" value="NUCLEOID-ASSOCIATED PROTEIN YBAB"/>
    <property type="match status" value="1"/>
</dbReference>
<dbReference type="AlphaFoldDB" id="I7A7U9"/>
<organism evidence="3 4">
    <name type="scientific">Melioribacter roseus (strain DSM 23840 / JCM 17771 / VKM B-2668 / P3M-2)</name>
    <dbReference type="NCBI Taxonomy" id="1191523"/>
    <lineage>
        <taxon>Bacteria</taxon>
        <taxon>Pseudomonadati</taxon>
        <taxon>Ignavibacteriota</taxon>
        <taxon>Ignavibacteria</taxon>
        <taxon>Ignavibacteriales</taxon>
        <taxon>Melioribacteraceae</taxon>
        <taxon>Melioribacter</taxon>
    </lineage>
</organism>
<comment type="similarity">
    <text evidence="2">Belongs to the YbaB/EbfC family.</text>
</comment>
<dbReference type="SUPFAM" id="SSF82607">
    <property type="entry name" value="YbaB-like"/>
    <property type="match status" value="1"/>
</dbReference>
<keyword evidence="4" id="KW-1185">Reference proteome</keyword>
<accession>I7A7U9</accession>
<dbReference type="InterPro" id="IPR036894">
    <property type="entry name" value="YbaB-like_sf"/>
</dbReference>
<protein>
    <recommendedName>
        <fullName evidence="2">Nucleoid-associated protein MROS_2706</fullName>
    </recommendedName>
</protein>
<dbReference type="HAMAP" id="MF_00274">
    <property type="entry name" value="DNA_YbaB_EbfC"/>
    <property type="match status" value="1"/>
</dbReference>
<dbReference type="EMBL" id="CP003557">
    <property type="protein sequence ID" value="AFN75936.1"/>
    <property type="molecule type" value="Genomic_DNA"/>
</dbReference>
<sequence length="108" mass="11762">MNFNMQNMLKQIQKMQAEMAKVQEELGSKTVTEESGGGMVKVTANGKKEIVSIDIDDEIIKSNDKEMIEDLIIAAVNKALESASKMAEEELASVTKGMIPPGMNIPGF</sequence>
<dbReference type="GO" id="GO:0043590">
    <property type="term" value="C:bacterial nucleoid"/>
    <property type="evidence" value="ECO:0007669"/>
    <property type="project" value="UniProtKB-UniRule"/>
</dbReference>